<keyword evidence="1" id="KW-0732">Signal</keyword>
<proteinExistence type="predicted"/>
<feature type="signal peptide" evidence="1">
    <location>
        <begin position="1"/>
        <end position="25"/>
    </location>
</feature>
<dbReference type="EMBL" id="SDHZ01000001">
    <property type="protein sequence ID" value="RXK87197.1"/>
    <property type="molecule type" value="Genomic_DNA"/>
</dbReference>
<dbReference type="Pfam" id="PF10677">
    <property type="entry name" value="DUF2490"/>
    <property type="match status" value="1"/>
</dbReference>
<name>A0A4Q1DCK6_9BACT</name>
<dbReference type="InterPro" id="IPR019619">
    <property type="entry name" value="DUF2490"/>
</dbReference>
<feature type="chain" id="PRO_5020969537" evidence="1">
    <location>
        <begin position="26"/>
        <end position="244"/>
    </location>
</feature>
<dbReference type="AlphaFoldDB" id="A0A4Q1DCK6"/>
<reference evidence="2 3" key="1">
    <citation type="submission" date="2019-01" db="EMBL/GenBank/DDBJ databases">
        <title>Filimonas sp. strain TTM-71.</title>
        <authorList>
            <person name="Chen W.-M."/>
        </authorList>
    </citation>
    <scope>NUCLEOTIDE SEQUENCE [LARGE SCALE GENOMIC DNA]</scope>
    <source>
        <strain evidence="2 3">TTM-71</strain>
    </source>
</reference>
<evidence type="ECO:0000313" key="3">
    <source>
        <dbReference type="Proteomes" id="UP000290545"/>
    </source>
</evidence>
<dbReference type="Proteomes" id="UP000290545">
    <property type="component" value="Unassembled WGS sequence"/>
</dbReference>
<accession>A0A4Q1DCK6</accession>
<organism evidence="2 3">
    <name type="scientific">Filimonas effusa</name>
    <dbReference type="NCBI Taxonomy" id="2508721"/>
    <lineage>
        <taxon>Bacteria</taxon>
        <taxon>Pseudomonadati</taxon>
        <taxon>Bacteroidota</taxon>
        <taxon>Chitinophagia</taxon>
        <taxon>Chitinophagales</taxon>
        <taxon>Chitinophagaceae</taxon>
        <taxon>Filimonas</taxon>
    </lineage>
</organism>
<protein>
    <submittedName>
        <fullName evidence="2">DUF2490 domain-containing protein</fullName>
    </submittedName>
</protein>
<comment type="caution">
    <text evidence="2">The sequence shown here is derived from an EMBL/GenBank/DDBJ whole genome shotgun (WGS) entry which is preliminary data.</text>
</comment>
<dbReference type="OrthoDB" id="1118734at2"/>
<evidence type="ECO:0000256" key="1">
    <source>
        <dbReference type="SAM" id="SignalP"/>
    </source>
</evidence>
<evidence type="ECO:0000313" key="2">
    <source>
        <dbReference type="EMBL" id="RXK87197.1"/>
    </source>
</evidence>
<dbReference type="RefSeq" id="WP_129002947.1">
    <property type="nucleotide sequence ID" value="NZ_SDHZ01000001.1"/>
</dbReference>
<gene>
    <name evidence="2" type="ORF">ESB13_10570</name>
</gene>
<keyword evidence="3" id="KW-1185">Reference proteome</keyword>
<sequence>MKPNFLKAIIFMMAFHLTLTASVQAQNNKTGGWYITNLSLTLDKKFSLWLETQTRAQNLTKDFFYHEFKGGIAYKLADKVTVLLGIGDYKTYTFPGNFKTPMAVKETRLWQQLVMSNNINRLKLEHRYRIEQRWLNGEFNQRFRYRFNPILPLNHKSVVAKTVYLTAFDELFFTNLAPYFMRNRFFAGAGYQFTPVVGAQIGWIRQFDYRKNDDGTGKNFIQASLLFTLDKKIFEREHFPSTMD</sequence>